<sequence length="304" mass="33077">MHMRALSFLFLWLTFTLPKVDAANCSTVFPDAASSSSSAGGISFNQFARLIGTDGVIDIPIIRDDTSNSCDTTSCMYSGNPARSLNLPGFNFSNSSQDITVSLNSSGTTPQGSYDNIFIEQNSTFHITGNSTVTRIDEIHIDDNSTLTLDNGVYWFNLLDMDSNAKLVIPTGQKVTLYLNTSNFEQNLRFNWDGTPDQLVLISYSDFSPSTNTFMRGYLYSAQDVIWDNFGKLVGAVNATNIAIGDVGEFTLDASSIETAMFDNTCTQDNELPTPILYYSMDMCSIPSAIPDQVGTNNGSVAGL</sequence>
<proteinExistence type="predicted"/>
<feature type="signal peptide" evidence="1">
    <location>
        <begin position="1"/>
        <end position="22"/>
    </location>
</feature>
<dbReference type="Proteomes" id="UP001595478">
    <property type="component" value="Unassembled WGS sequence"/>
</dbReference>
<reference evidence="3" key="1">
    <citation type="journal article" date="2019" name="Int. J. Syst. Evol. Microbiol.">
        <title>The Global Catalogue of Microorganisms (GCM) 10K type strain sequencing project: providing services to taxonomists for standard genome sequencing and annotation.</title>
        <authorList>
            <consortium name="The Broad Institute Genomics Platform"/>
            <consortium name="The Broad Institute Genome Sequencing Center for Infectious Disease"/>
            <person name="Wu L."/>
            <person name="Ma J."/>
        </authorList>
    </citation>
    <scope>NUCLEOTIDE SEQUENCE [LARGE SCALE GENOMIC DNA]</scope>
    <source>
        <strain evidence="3">KCTC 52473</strain>
    </source>
</reference>
<dbReference type="RefSeq" id="WP_376921152.1">
    <property type="nucleotide sequence ID" value="NZ_JBHRSW010000043.1"/>
</dbReference>
<accession>A0ABV7FRQ3</accession>
<keyword evidence="1" id="KW-0732">Signal</keyword>
<organism evidence="2 3">
    <name type="scientific">Agaribacter flavus</name>
    <dbReference type="NCBI Taxonomy" id="1902781"/>
    <lineage>
        <taxon>Bacteria</taxon>
        <taxon>Pseudomonadati</taxon>
        <taxon>Pseudomonadota</taxon>
        <taxon>Gammaproteobacteria</taxon>
        <taxon>Alteromonadales</taxon>
        <taxon>Alteromonadaceae</taxon>
        <taxon>Agaribacter</taxon>
    </lineage>
</organism>
<gene>
    <name evidence="2" type="ORF">ACFOHL_15515</name>
</gene>
<dbReference type="EMBL" id="JBHRSW010000043">
    <property type="protein sequence ID" value="MFC3123032.1"/>
    <property type="molecule type" value="Genomic_DNA"/>
</dbReference>
<evidence type="ECO:0008006" key="4">
    <source>
        <dbReference type="Google" id="ProtNLM"/>
    </source>
</evidence>
<evidence type="ECO:0000313" key="2">
    <source>
        <dbReference type="EMBL" id="MFC3123032.1"/>
    </source>
</evidence>
<evidence type="ECO:0000313" key="3">
    <source>
        <dbReference type="Proteomes" id="UP001595478"/>
    </source>
</evidence>
<evidence type="ECO:0000256" key="1">
    <source>
        <dbReference type="SAM" id="SignalP"/>
    </source>
</evidence>
<feature type="chain" id="PRO_5045495016" description="MSHA biogenesis protein MshQ" evidence="1">
    <location>
        <begin position="23"/>
        <end position="304"/>
    </location>
</feature>
<comment type="caution">
    <text evidence="2">The sequence shown here is derived from an EMBL/GenBank/DDBJ whole genome shotgun (WGS) entry which is preliminary data.</text>
</comment>
<name>A0ABV7FRQ3_9ALTE</name>
<protein>
    <recommendedName>
        <fullName evidence="4">MSHA biogenesis protein MshQ</fullName>
    </recommendedName>
</protein>
<keyword evidence="3" id="KW-1185">Reference proteome</keyword>